<organism evidence="1">
    <name type="scientific">Tetraselmis sp. GSL018</name>
    <dbReference type="NCBI Taxonomy" id="582737"/>
    <lineage>
        <taxon>Eukaryota</taxon>
        <taxon>Viridiplantae</taxon>
        <taxon>Chlorophyta</taxon>
        <taxon>core chlorophytes</taxon>
        <taxon>Chlorodendrophyceae</taxon>
        <taxon>Chlorodendrales</taxon>
        <taxon>Chlorodendraceae</taxon>
        <taxon>Tetraselmis</taxon>
    </lineage>
</organism>
<name>A0A061RBY6_9CHLO</name>
<protein>
    <submittedName>
        <fullName evidence="1">Uncharacterized protein</fullName>
    </submittedName>
</protein>
<proteinExistence type="predicted"/>
<feature type="non-terminal residue" evidence="1">
    <location>
        <position position="81"/>
    </location>
</feature>
<accession>A0A061RBY6</accession>
<gene>
    <name evidence="1" type="ORF">TSPGSL018_9496</name>
</gene>
<dbReference type="EMBL" id="GBEZ01018306">
    <property type="protein sequence ID" value="JAC68120.1"/>
    <property type="molecule type" value="Transcribed_RNA"/>
</dbReference>
<evidence type="ECO:0000313" key="1">
    <source>
        <dbReference type="EMBL" id="JAC68120.1"/>
    </source>
</evidence>
<sequence length="81" mass="8981">KTKTRQSLAEAEPEVELSGLVAEEQANIEELSAFELSSVVEHLYRPISQKFPQLRTCEVASTYSEELQTLKANASLGQSQL</sequence>
<feature type="non-terminal residue" evidence="1">
    <location>
        <position position="1"/>
    </location>
</feature>
<dbReference type="AlphaFoldDB" id="A0A061RBY6"/>
<reference evidence="1" key="1">
    <citation type="submission" date="2014-05" db="EMBL/GenBank/DDBJ databases">
        <title>The transcriptome of the halophilic microalga Tetraselmis sp. GSL018 isolated from the Great Salt Lake, Utah.</title>
        <authorList>
            <person name="Jinkerson R.E."/>
            <person name="D'Adamo S."/>
            <person name="Posewitz M.C."/>
        </authorList>
    </citation>
    <scope>NUCLEOTIDE SEQUENCE</scope>
    <source>
        <strain evidence="1">GSL018</strain>
    </source>
</reference>